<reference evidence="8" key="3">
    <citation type="submission" date="2025-09" db="UniProtKB">
        <authorList>
            <consortium name="Ensembl"/>
        </authorList>
    </citation>
    <scope>IDENTIFICATION</scope>
</reference>
<accession>G1KFF3</accession>
<reference evidence="8 9" key="1">
    <citation type="submission" date="2009-12" db="EMBL/GenBank/DDBJ databases">
        <title>The Genome Sequence of Anolis carolinensis (Green Anole Lizard).</title>
        <authorList>
            <consortium name="The Genome Sequencing Platform"/>
            <person name="Di Palma F."/>
            <person name="Alfoldi J."/>
            <person name="Heiman D."/>
            <person name="Young S."/>
            <person name="Grabherr M."/>
            <person name="Johnson J."/>
            <person name="Lander E.S."/>
            <person name="Lindblad-Toh K."/>
        </authorList>
    </citation>
    <scope>NUCLEOTIDE SEQUENCE [LARGE SCALE GENOMIC DNA]</scope>
    <source>
        <strain evidence="8 9">JBL SC #1</strain>
    </source>
</reference>
<dbReference type="Bgee" id="ENSACAG00000006501">
    <property type="expression patterns" value="Expressed in kidney and 3 other cell types or tissues"/>
</dbReference>
<dbReference type="InParanoid" id="G1KFF3"/>
<keyword evidence="4" id="KW-1133">Transmembrane helix</keyword>
<dbReference type="GeneTree" id="ENSGT00940000166287"/>
<dbReference type="GO" id="GO:0030641">
    <property type="term" value="P:regulation of cellular pH"/>
    <property type="evidence" value="ECO:0000318"/>
    <property type="project" value="GO_Central"/>
</dbReference>
<dbReference type="InterPro" id="IPR046755">
    <property type="entry name" value="VAS1_LD"/>
</dbReference>
<dbReference type="Gene3D" id="2.40.160.110">
    <property type="match status" value="1"/>
</dbReference>
<dbReference type="PANTHER" id="PTHR12471">
    <property type="entry name" value="VACUOLAR ATP SYNTHASE SUBUNIT S1"/>
    <property type="match status" value="1"/>
</dbReference>
<evidence type="ECO:0000259" key="7">
    <source>
        <dbReference type="Pfam" id="PF05827"/>
    </source>
</evidence>
<evidence type="ECO:0000256" key="1">
    <source>
        <dbReference type="ARBA" id="ARBA00004167"/>
    </source>
</evidence>
<dbReference type="PANTHER" id="PTHR12471:SF6">
    <property type="entry name" value="ATPASE H+ TRANSPORTING ACCESSORY PROTEIN 1"/>
    <property type="match status" value="1"/>
</dbReference>
<dbReference type="GO" id="GO:0098588">
    <property type="term" value="C:bounding membrane of organelle"/>
    <property type="evidence" value="ECO:0007669"/>
    <property type="project" value="UniProtKB-ARBA"/>
</dbReference>
<dbReference type="STRING" id="28377.ENSACAP00000006352"/>
<proteinExistence type="inferred from homology"/>
<keyword evidence="9" id="KW-1185">Reference proteome</keyword>
<evidence type="ECO:0000256" key="5">
    <source>
        <dbReference type="ARBA" id="ARBA00023136"/>
    </source>
</evidence>
<keyword evidence="3" id="KW-0812">Transmembrane</keyword>
<dbReference type="Pfam" id="PF05827">
    <property type="entry name" value="VAS1_LD"/>
    <property type="match status" value="1"/>
</dbReference>
<dbReference type="InterPro" id="IPR008388">
    <property type="entry name" value="Ac45_acc_su"/>
</dbReference>
<feature type="domain" description="V-type proton ATPase subunit S1 luminal" evidence="7">
    <location>
        <begin position="248"/>
        <end position="394"/>
    </location>
</feature>
<comment type="similarity">
    <text evidence="2">Belongs to the vacuolar ATPase subunit S1 family.</text>
</comment>
<dbReference type="Ensembl" id="ENSACAT00000006494.4">
    <property type="protein sequence ID" value="ENSACAP00000006352.4"/>
    <property type="gene ID" value="ENSACAG00000006501.4"/>
</dbReference>
<keyword evidence="5" id="KW-0472">Membrane</keyword>
<organism evidence="8 9">
    <name type="scientific">Anolis carolinensis</name>
    <name type="common">Green anole</name>
    <name type="synonym">American chameleon</name>
    <dbReference type="NCBI Taxonomy" id="28377"/>
    <lineage>
        <taxon>Eukaryota</taxon>
        <taxon>Metazoa</taxon>
        <taxon>Chordata</taxon>
        <taxon>Craniata</taxon>
        <taxon>Vertebrata</taxon>
        <taxon>Euteleostomi</taxon>
        <taxon>Lepidosauria</taxon>
        <taxon>Squamata</taxon>
        <taxon>Bifurcata</taxon>
        <taxon>Unidentata</taxon>
        <taxon>Episquamata</taxon>
        <taxon>Toxicofera</taxon>
        <taxon>Iguania</taxon>
        <taxon>Dactyloidae</taxon>
        <taxon>Anolis</taxon>
    </lineage>
</organism>
<name>G1KFF3_ANOCA</name>
<reference evidence="8" key="2">
    <citation type="submission" date="2025-08" db="UniProtKB">
        <authorList>
            <consortium name="Ensembl"/>
        </authorList>
    </citation>
    <scope>IDENTIFICATION</scope>
</reference>
<sequence length="399" mass="45526">MARIAASWSVLFYFFSVLCGKSLSLDHVPMLMWSTHRSFQGLASPLHEGQIISKHELHLLMKHTILFPDSKNIVLFLQDTLSVDDFTRYSDSSGNETPFCNVQELLKTSPSLVLPAVDCHTINHLSDYLQESLNWTVVHVDGLDLPHLTVNVSRPNIFVINLHQTKRTNELSLQKELMENDQIIGSFARALQQEGIQASFIYTARRPSRVPMKLDLAWHSRRQLMSAEDQGNDKYQPLNVTNDVNGTTCILFYATNFSLTYMADEKTIVALNLTDLTFMHQKVDTSSSKCSENNATLSLKYANVSSIKNLEIRFVMTNKFYKGSARNWFTLDFVYIQKDDESVVQFNVTDISGPAEYSFHCQLVGTGHHQGVTLIPKDDKQQKWEIGISEFQVRTYYSF</sequence>
<dbReference type="GO" id="GO:0030659">
    <property type="term" value="C:cytoplasmic vesicle membrane"/>
    <property type="evidence" value="ECO:0007669"/>
    <property type="project" value="UniProtKB-ARBA"/>
</dbReference>
<evidence type="ECO:0000256" key="4">
    <source>
        <dbReference type="ARBA" id="ARBA00022989"/>
    </source>
</evidence>
<evidence type="ECO:0000313" key="8">
    <source>
        <dbReference type="Ensembl" id="ENSACAP00000006352.4"/>
    </source>
</evidence>
<dbReference type="GO" id="GO:0033176">
    <property type="term" value="C:proton-transporting V-type ATPase complex"/>
    <property type="evidence" value="ECO:0000318"/>
    <property type="project" value="GO_Central"/>
</dbReference>
<dbReference type="eggNOG" id="KOG3868">
    <property type="taxonomic scope" value="Eukaryota"/>
</dbReference>
<dbReference type="GO" id="GO:0012505">
    <property type="term" value="C:endomembrane system"/>
    <property type="evidence" value="ECO:0007669"/>
    <property type="project" value="UniProtKB-ARBA"/>
</dbReference>
<dbReference type="FunFam" id="2.40.160.110:FF:000003">
    <property type="entry name" value="ATPase H+ transporting accessory protein 1"/>
    <property type="match status" value="1"/>
</dbReference>
<feature type="chain" id="PRO_5032737221" description="V-type proton ATPase subunit S1 luminal domain-containing protein" evidence="6">
    <location>
        <begin position="21"/>
        <end position="399"/>
    </location>
</feature>
<dbReference type="Proteomes" id="UP000001646">
    <property type="component" value="Chromosome 5"/>
</dbReference>
<dbReference type="AlphaFoldDB" id="G1KFF3"/>
<keyword evidence="6" id="KW-0732">Signal</keyword>
<evidence type="ECO:0000313" key="9">
    <source>
        <dbReference type="Proteomes" id="UP000001646"/>
    </source>
</evidence>
<evidence type="ECO:0000256" key="2">
    <source>
        <dbReference type="ARBA" id="ARBA00009037"/>
    </source>
</evidence>
<dbReference type="HOGENOM" id="CLU_039408_1_0_1"/>
<protein>
    <recommendedName>
        <fullName evidence="7">V-type proton ATPase subunit S1 luminal domain-containing protein</fullName>
    </recommendedName>
</protein>
<dbReference type="GO" id="GO:0001671">
    <property type="term" value="F:ATPase activator activity"/>
    <property type="evidence" value="ECO:0000318"/>
    <property type="project" value="GO_Central"/>
</dbReference>
<evidence type="ECO:0000256" key="6">
    <source>
        <dbReference type="SAM" id="SignalP"/>
    </source>
</evidence>
<feature type="signal peptide" evidence="6">
    <location>
        <begin position="1"/>
        <end position="20"/>
    </location>
</feature>
<evidence type="ECO:0000256" key="3">
    <source>
        <dbReference type="ARBA" id="ARBA00022692"/>
    </source>
</evidence>
<comment type="subcellular location">
    <subcellularLocation>
        <location evidence="1">Membrane</location>
        <topology evidence="1">Single-pass membrane protein</topology>
    </subcellularLocation>
</comment>